<dbReference type="OrthoDB" id="5653199at2"/>
<evidence type="ECO:0000256" key="1">
    <source>
        <dbReference type="SAM" id="Phobius"/>
    </source>
</evidence>
<dbReference type="STRING" id="29422.Lbru_1459"/>
<name>A0A0W0SL07_9GAMM</name>
<evidence type="ECO:0000313" key="3">
    <source>
        <dbReference type="Proteomes" id="UP000054742"/>
    </source>
</evidence>
<dbReference type="AlphaFoldDB" id="A0A0W0SL07"/>
<keyword evidence="1" id="KW-0472">Membrane</keyword>
<dbReference type="RefSeq" id="WP_058441531.1">
    <property type="nucleotide sequence ID" value="NZ_CAAAHU010000003.1"/>
</dbReference>
<dbReference type="Proteomes" id="UP000054742">
    <property type="component" value="Unassembled WGS sequence"/>
</dbReference>
<evidence type="ECO:0000313" key="2">
    <source>
        <dbReference type="EMBL" id="KTC84098.1"/>
    </source>
</evidence>
<protein>
    <recommendedName>
        <fullName evidence="4">Holin</fullName>
    </recommendedName>
</protein>
<gene>
    <name evidence="2" type="ORF">Lbru_1459</name>
</gene>
<accession>A0A0W0SL07</accession>
<feature type="transmembrane region" description="Helical" evidence="1">
    <location>
        <begin position="72"/>
        <end position="90"/>
    </location>
</feature>
<organism evidence="2 3">
    <name type="scientific">Legionella brunensis</name>
    <dbReference type="NCBI Taxonomy" id="29422"/>
    <lineage>
        <taxon>Bacteria</taxon>
        <taxon>Pseudomonadati</taxon>
        <taxon>Pseudomonadota</taxon>
        <taxon>Gammaproteobacteria</taxon>
        <taxon>Legionellales</taxon>
        <taxon>Legionellaceae</taxon>
        <taxon>Legionella</taxon>
    </lineage>
</organism>
<dbReference type="PATRIC" id="fig|29422.6.peg.1544"/>
<dbReference type="EMBL" id="LNXV01000011">
    <property type="protein sequence ID" value="KTC84098.1"/>
    <property type="molecule type" value="Genomic_DNA"/>
</dbReference>
<proteinExistence type="predicted"/>
<feature type="transmembrane region" description="Helical" evidence="1">
    <location>
        <begin position="44"/>
        <end position="65"/>
    </location>
</feature>
<keyword evidence="3" id="KW-1185">Reference proteome</keyword>
<comment type="caution">
    <text evidence="2">The sequence shown here is derived from an EMBL/GenBank/DDBJ whole genome shotgun (WGS) entry which is preliminary data.</text>
</comment>
<reference evidence="2 3" key="1">
    <citation type="submission" date="2015-11" db="EMBL/GenBank/DDBJ databases">
        <title>Genomic analysis of 38 Legionella species identifies large and diverse effector repertoires.</title>
        <authorList>
            <person name="Burstein D."/>
            <person name="Amaro F."/>
            <person name="Zusman T."/>
            <person name="Lifshitz Z."/>
            <person name="Cohen O."/>
            <person name="Gilbert J.A."/>
            <person name="Pupko T."/>
            <person name="Shuman H.A."/>
            <person name="Segal G."/>
        </authorList>
    </citation>
    <scope>NUCLEOTIDE SEQUENCE [LARGE SCALE GENOMIC DNA]</scope>
    <source>
        <strain evidence="2 3">ATCC 43878</strain>
    </source>
</reference>
<keyword evidence="1" id="KW-0812">Transmembrane</keyword>
<keyword evidence="1" id="KW-1133">Transmembrane helix</keyword>
<evidence type="ECO:0008006" key="4">
    <source>
        <dbReference type="Google" id="ProtNLM"/>
    </source>
</evidence>
<sequence>MNILSNIKVRSAIVIRHISQSTTACLISMTKGNLGALTVDHWKIALITGLGAGLIGLLFSFGSLVKLQTSRFGVAFVAFGGTVIADYFSHATFPEALATGAGASLLSLALSFTPLDEVISKMQDKKTEETES</sequence>